<dbReference type="Gene3D" id="3.40.50.12790">
    <property type="entry name" value="FHIPEP family, domain 4"/>
    <property type="match status" value="1"/>
</dbReference>
<evidence type="ECO:0000256" key="8">
    <source>
        <dbReference type="SAM" id="MobiDB-lite"/>
    </source>
</evidence>
<evidence type="ECO:0000313" key="9">
    <source>
        <dbReference type="EMBL" id="OUD10208.1"/>
    </source>
</evidence>
<feature type="transmembrane region" description="Helical" evidence="7">
    <location>
        <begin position="16"/>
        <end position="35"/>
    </location>
</feature>
<keyword evidence="7" id="KW-1005">Bacterial flagellum biogenesis</keyword>
<dbReference type="GO" id="GO:0009306">
    <property type="term" value="P:protein secretion"/>
    <property type="evidence" value="ECO:0007669"/>
    <property type="project" value="InterPro"/>
</dbReference>
<dbReference type="InterPro" id="IPR042194">
    <property type="entry name" value="FHIPEP_1"/>
</dbReference>
<keyword evidence="6 7" id="KW-0472">Membrane</keyword>
<feature type="transmembrane region" description="Helical" evidence="7">
    <location>
        <begin position="236"/>
        <end position="263"/>
    </location>
</feature>
<dbReference type="PROSITE" id="PS00994">
    <property type="entry name" value="FHIPEP"/>
    <property type="match status" value="1"/>
</dbReference>
<proteinExistence type="inferred from homology"/>
<evidence type="ECO:0000256" key="2">
    <source>
        <dbReference type="ARBA" id="ARBA00008835"/>
    </source>
</evidence>
<comment type="caution">
    <text evidence="9">The sequence shown here is derived from an EMBL/GenBank/DDBJ whole genome shotgun (WGS) entry which is preliminary data.</text>
</comment>
<keyword evidence="7" id="KW-0653">Protein transport</keyword>
<keyword evidence="9" id="KW-0282">Flagellum</keyword>
<dbReference type="InterPro" id="IPR006301">
    <property type="entry name" value="FlhA"/>
</dbReference>
<comment type="similarity">
    <text evidence="2 7">Belongs to the FHIPEP (flagella/HR/invasion proteins export pore) family.</text>
</comment>
<accession>A0A251X1E5</accession>
<reference evidence="9 10" key="1">
    <citation type="submission" date="2016-12" db="EMBL/GenBank/DDBJ databases">
        <title>The draft genome sequence of HSLHS2.</title>
        <authorList>
            <person name="Hu D."/>
            <person name="Wang L."/>
            <person name="Shao Z."/>
        </authorList>
    </citation>
    <scope>NUCLEOTIDE SEQUENCE [LARGE SCALE GENOMIC DNA]</scope>
    <source>
        <strain evidence="9">MCCC 1A06712</strain>
    </source>
</reference>
<keyword evidence="9" id="KW-0966">Cell projection</keyword>
<dbReference type="Proteomes" id="UP000194664">
    <property type="component" value="Unassembled WGS sequence"/>
</dbReference>
<feature type="transmembrane region" description="Helical" evidence="7">
    <location>
        <begin position="41"/>
        <end position="60"/>
    </location>
</feature>
<comment type="function">
    <text evidence="7">Required for formation of the rod structure of the flagellar apparatus. Together with FliI and FliH, may constitute the export apparatus of flagellin.</text>
</comment>
<keyword evidence="9" id="KW-0969">Cilium</keyword>
<dbReference type="Pfam" id="PF00771">
    <property type="entry name" value="FHIPEP"/>
    <property type="match status" value="1"/>
</dbReference>
<dbReference type="EMBL" id="MSPP01000001">
    <property type="protein sequence ID" value="OUD10208.1"/>
    <property type="molecule type" value="Genomic_DNA"/>
</dbReference>
<feature type="region of interest" description="Disordered" evidence="8">
    <location>
        <begin position="338"/>
        <end position="359"/>
    </location>
</feature>
<dbReference type="InterPro" id="IPR001712">
    <property type="entry name" value="T3SS_FHIPEP"/>
</dbReference>
<evidence type="ECO:0000256" key="6">
    <source>
        <dbReference type="ARBA" id="ARBA00023136"/>
    </source>
</evidence>
<keyword evidence="7" id="KW-0813">Transport</keyword>
<dbReference type="InterPro" id="IPR025505">
    <property type="entry name" value="FHIPEP_CS"/>
</dbReference>
<feature type="compositionally biased region" description="Low complexity" evidence="8">
    <location>
        <begin position="338"/>
        <end position="350"/>
    </location>
</feature>
<feature type="transmembrane region" description="Helical" evidence="7">
    <location>
        <begin position="72"/>
        <end position="91"/>
    </location>
</feature>
<dbReference type="GO" id="GO:0044780">
    <property type="term" value="P:bacterial-type flagellum assembly"/>
    <property type="evidence" value="ECO:0007669"/>
    <property type="project" value="InterPro"/>
</dbReference>
<name>A0A251X1E5_9RHOB</name>
<evidence type="ECO:0000313" key="10">
    <source>
        <dbReference type="Proteomes" id="UP000194664"/>
    </source>
</evidence>
<dbReference type="AlphaFoldDB" id="A0A251X1E5"/>
<dbReference type="InterPro" id="IPR042193">
    <property type="entry name" value="FHIPEP_3"/>
</dbReference>
<dbReference type="Gene3D" id="1.10.8.540">
    <property type="entry name" value="FHIPEP family, domain 3"/>
    <property type="match status" value="1"/>
</dbReference>
<dbReference type="InterPro" id="IPR042196">
    <property type="entry name" value="FHIPEP_4"/>
</dbReference>
<keyword evidence="5 7" id="KW-1133">Transmembrane helix</keyword>
<feature type="transmembrane region" description="Helical" evidence="7">
    <location>
        <begin position="111"/>
        <end position="134"/>
    </location>
</feature>
<keyword evidence="3 7" id="KW-1003">Cell membrane</keyword>
<dbReference type="NCBIfam" id="TIGR01398">
    <property type="entry name" value="FlhA"/>
    <property type="match status" value="1"/>
</dbReference>
<keyword evidence="7" id="KW-1006">Bacterial flagellum protein export</keyword>
<gene>
    <name evidence="7" type="primary">flhA</name>
    <name evidence="9" type="ORF">BVC71_01460</name>
</gene>
<protein>
    <recommendedName>
        <fullName evidence="7">Flagellar biosynthesis protein FlhA</fullName>
    </recommendedName>
</protein>
<keyword evidence="4 7" id="KW-0812">Transmembrane</keyword>
<dbReference type="PIRSF" id="PIRSF005419">
    <property type="entry name" value="FlhA"/>
    <property type="match status" value="1"/>
</dbReference>
<dbReference type="PANTHER" id="PTHR30161">
    <property type="entry name" value="FLAGELLAR EXPORT PROTEIN, MEMBRANE FLHA SUBUNIT-RELATED"/>
    <property type="match status" value="1"/>
</dbReference>
<organism evidence="9 10">
    <name type="scientific">Marivivens niveibacter</name>
    <dbReference type="NCBI Taxonomy" id="1930667"/>
    <lineage>
        <taxon>Bacteria</taxon>
        <taxon>Pseudomonadati</taxon>
        <taxon>Pseudomonadota</taxon>
        <taxon>Alphaproteobacteria</taxon>
        <taxon>Rhodobacterales</taxon>
        <taxon>Paracoccaceae</taxon>
        <taxon>Marivivens group</taxon>
        <taxon>Marivivens</taxon>
    </lineage>
</organism>
<sequence>MATVARTSMLGRLGDMTLPIGILAIMAMMVLPLPVVLLDTFFVSNIVLSLLVLMVALHSYRPLDFSSFPSILLIATVLRLALNVASTRIVLSEGHSGSAAAGKVIQAFGEFVIAGNFLVGLLVFAILVIINLVVITKGAGRVSEVSARFTLDAMPGKQMAIDADLNAGLLTPEDAKVRRADVAAEADFYGAMDGASKFVKGDAIAGILILVINVLGGILIGTIQHGLSAGDAAQTYILLSIGDGLVAQIPSLLLSIATAVIVTRVSSSHDMADLIGKQMSLRRAWVPVAGVMALLGMVPGMPNVLFLLAAAGAGAMAYFSREDGDEAVEGEVMPGAAPQAGGAAAAPAGGDESSEGIVPEDVTDNAPISLQIGYGLIQMAGGENGALVSRITGIRKDLSKAMGFVVPGVRIRDDLSLPPNSYRIRIGHRIVGEDQVYPDRKLALPGGASVRKLRGIEVRDPSFGMDAIWILPQQVTEAESDDYVVVEPESVIATHLSQVVTSNAADLIGPDDVQALLDNLSKVTPTLVTSVVPKLVPLHTLTAVLRHLLAGRIPISDLRRILEGLAELSGRNLPPIEMAEALRPSLTPLLLQQLGSITQPLPLITLDPELEQILIRARQAGDLDGGLVVDNGLASTVITSISEAADKAAGEGRTPVIVVASPLRRSFAAFLRPHMPDAIVIGINELPDTRRVEVVAVIGGQAGIPAPNGAR</sequence>
<dbReference type="Gene3D" id="3.40.30.60">
    <property type="entry name" value="FHIPEP family, domain 1"/>
    <property type="match status" value="1"/>
</dbReference>
<evidence type="ECO:0000256" key="5">
    <source>
        <dbReference type="ARBA" id="ARBA00022989"/>
    </source>
</evidence>
<keyword evidence="10" id="KW-1185">Reference proteome</keyword>
<dbReference type="PANTHER" id="PTHR30161:SF1">
    <property type="entry name" value="FLAGELLAR BIOSYNTHESIS PROTEIN FLHA-RELATED"/>
    <property type="match status" value="1"/>
</dbReference>
<dbReference type="OrthoDB" id="9759185at2"/>
<comment type="subcellular location">
    <subcellularLocation>
        <location evidence="1 7">Cell membrane</location>
        <topology evidence="1 7">Multi-pass membrane protein</topology>
    </subcellularLocation>
</comment>
<evidence type="ECO:0000256" key="7">
    <source>
        <dbReference type="RuleBase" id="RU364093"/>
    </source>
</evidence>
<evidence type="ECO:0000256" key="4">
    <source>
        <dbReference type="ARBA" id="ARBA00022692"/>
    </source>
</evidence>
<feature type="transmembrane region" description="Helical" evidence="7">
    <location>
        <begin position="203"/>
        <end position="224"/>
    </location>
</feature>
<evidence type="ECO:0000256" key="3">
    <source>
        <dbReference type="ARBA" id="ARBA00022475"/>
    </source>
</evidence>
<evidence type="ECO:0000256" key="1">
    <source>
        <dbReference type="ARBA" id="ARBA00004651"/>
    </source>
</evidence>
<dbReference type="PRINTS" id="PR00949">
    <property type="entry name" value="TYPE3IMAPROT"/>
</dbReference>
<dbReference type="GO" id="GO:0005886">
    <property type="term" value="C:plasma membrane"/>
    <property type="evidence" value="ECO:0007669"/>
    <property type="project" value="UniProtKB-SubCell"/>
</dbReference>
<feature type="transmembrane region" description="Helical" evidence="7">
    <location>
        <begin position="284"/>
        <end position="311"/>
    </location>
</feature>